<keyword evidence="3" id="KW-1185">Reference proteome</keyword>
<keyword evidence="1" id="KW-1133">Transmembrane helix</keyword>
<feature type="transmembrane region" description="Helical" evidence="1">
    <location>
        <begin position="175"/>
        <end position="193"/>
    </location>
</feature>
<name>A0A380TXC5_9PAST</name>
<accession>A0A380TXC5</accession>
<dbReference type="EMBL" id="UFRQ01000003">
    <property type="protein sequence ID" value="SUT93096.1"/>
    <property type="molecule type" value="Genomic_DNA"/>
</dbReference>
<feature type="transmembrane region" description="Helical" evidence="1">
    <location>
        <begin position="213"/>
        <end position="231"/>
    </location>
</feature>
<evidence type="ECO:0000313" key="2">
    <source>
        <dbReference type="EMBL" id="SUT93096.1"/>
    </source>
</evidence>
<dbReference type="OrthoDB" id="1431451at2"/>
<proteinExistence type="predicted"/>
<keyword evidence="1" id="KW-0472">Membrane</keyword>
<evidence type="ECO:0000313" key="3">
    <source>
        <dbReference type="Proteomes" id="UP000254649"/>
    </source>
</evidence>
<dbReference type="Proteomes" id="UP000254649">
    <property type="component" value="Unassembled WGS sequence"/>
</dbReference>
<evidence type="ECO:0000256" key="1">
    <source>
        <dbReference type="SAM" id="Phobius"/>
    </source>
</evidence>
<gene>
    <name evidence="2" type="ORF">NCTC10801_01887</name>
</gene>
<reference evidence="2 3" key="1">
    <citation type="submission" date="2018-06" db="EMBL/GenBank/DDBJ databases">
        <authorList>
            <consortium name="Pathogen Informatics"/>
            <person name="Doyle S."/>
        </authorList>
    </citation>
    <scope>NUCLEOTIDE SEQUENCE [LARGE SCALE GENOMIC DNA]</scope>
    <source>
        <strain evidence="2 3">NCTC10801</strain>
    </source>
</reference>
<dbReference type="AlphaFoldDB" id="A0A380TXC5"/>
<keyword evidence="1" id="KW-0812">Transmembrane</keyword>
<protein>
    <submittedName>
        <fullName evidence="2">Uncharacterized protein</fullName>
    </submittedName>
</protein>
<sequence length="322" mass="38122">MSDVFYKKWEDYYYRYFDVIFDRIEYVEANGGEYLDPKRLIKECQNLSNILSQCNNIISVAAKNKIHINHKECALFDDVIEKLQKKVISYSKQTNTDEATVFLCDDKEKLAELLLDAESLHSNVREYFIPLFLNVISDYQKDIASVSEQIKEARNLEVINSLSEKFRDEKSKFELLNNFLVLIIIFILLFFIVKVTESDIGDNLESYKLVFFYLKRFSILMLFGILLAFLFRLRKENFRLSQEYRHKEVLASSFINFQEQIDKMPETVKEKKQMLNIMLFEETIRELGKNPASVLDKPDKEFIDEKTTNNIVSMLFDKLLKK</sequence>
<organism evidence="2 3">
    <name type="scientific">[Actinobacillus] rossii</name>
    <dbReference type="NCBI Taxonomy" id="123820"/>
    <lineage>
        <taxon>Bacteria</taxon>
        <taxon>Pseudomonadati</taxon>
        <taxon>Pseudomonadota</taxon>
        <taxon>Gammaproteobacteria</taxon>
        <taxon>Pasteurellales</taxon>
        <taxon>Pasteurellaceae</taxon>
    </lineage>
</organism>